<evidence type="ECO:0000259" key="1">
    <source>
        <dbReference type="Pfam" id="PF12867"/>
    </source>
</evidence>
<dbReference type="RefSeq" id="WP_182213347.1">
    <property type="nucleotide sequence ID" value="NZ_JACEZS010000001.1"/>
</dbReference>
<reference evidence="2 3" key="1">
    <citation type="submission" date="2020-07" db="EMBL/GenBank/DDBJ databases">
        <title>Novel species isolated from subtropical streams in China.</title>
        <authorList>
            <person name="Lu H."/>
        </authorList>
    </citation>
    <scope>NUCLEOTIDE SEQUENCE [LARGE SCALE GENOMIC DNA]</scope>
    <source>
        <strain evidence="2 3">FT3S</strain>
    </source>
</reference>
<gene>
    <name evidence="2" type="ORF">H3H36_01905</name>
</gene>
<dbReference type="AlphaFoldDB" id="A0A7W2I5C1"/>
<dbReference type="InterPro" id="IPR024775">
    <property type="entry name" value="DinB-like"/>
</dbReference>
<evidence type="ECO:0000313" key="2">
    <source>
        <dbReference type="EMBL" id="MBA5604115.1"/>
    </source>
</evidence>
<dbReference type="SUPFAM" id="SSF109854">
    <property type="entry name" value="DinB/YfiT-like putative metalloenzymes"/>
    <property type="match status" value="1"/>
</dbReference>
<dbReference type="Proteomes" id="UP000566711">
    <property type="component" value="Unassembled WGS sequence"/>
</dbReference>
<dbReference type="Gene3D" id="1.20.120.450">
    <property type="entry name" value="dinb family like domain"/>
    <property type="match status" value="1"/>
</dbReference>
<comment type="caution">
    <text evidence="2">The sequence shown here is derived from an EMBL/GenBank/DDBJ whole genome shotgun (WGS) entry which is preliminary data.</text>
</comment>
<dbReference type="EMBL" id="JACEZS010000001">
    <property type="protein sequence ID" value="MBA5604115.1"/>
    <property type="molecule type" value="Genomic_DNA"/>
</dbReference>
<accession>A0A7W2I5C1</accession>
<keyword evidence="3" id="KW-1185">Reference proteome</keyword>
<evidence type="ECO:0000313" key="3">
    <source>
        <dbReference type="Proteomes" id="UP000566711"/>
    </source>
</evidence>
<dbReference type="InterPro" id="IPR034660">
    <property type="entry name" value="DinB/YfiT-like"/>
</dbReference>
<organism evidence="2 3">
    <name type="scientific">Rugamonas fusca</name>
    <dbReference type="NCBI Taxonomy" id="2758568"/>
    <lineage>
        <taxon>Bacteria</taxon>
        <taxon>Pseudomonadati</taxon>
        <taxon>Pseudomonadota</taxon>
        <taxon>Betaproteobacteria</taxon>
        <taxon>Burkholderiales</taxon>
        <taxon>Oxalobacteraceae</taxon>
        <taxon>Telluria group</taxon>
        <taxon>Rugamonas</taxon>
    </lineage>
</organism>
<sequence length="175" mass="19659">MNEHERFLSLFNQQVTLSLNTLEQIPAALWSSIPADSETNYLGQRISRITIEALTGHLMRAEDYWSTTLANMAPGGEMVPPVGIPMLELASAGQPLVSQYRGVLENNLNRIRAMSPQQLGTEFTFIGRKYTVQGFLWAVYAHHGYHYGQIDLLLRQQSYLPPEFLELPQLGGLIA</sequence>
<protein>
    <submittedName>
        <fullName evidence="2">DinB family protein</fullName>
    </submittedName>
</protein>
<feature type="domain" description="DinB-like" evidence="1">
    <location>
        <begin position="18"/>
        <end position="150"/>
    </location>
</feature>
<proteinExistence type="predicted"/>
<name>A0A7W2I5C1_9BURK</name>
<dbReference type="Pfam" id="PF12867">
    <property type="entry name" value="DinB_2"/>
    <property type="match status" value="1"/>
</dbReference>